<dbReference type="InterPro" id="IPR011055">
    <property type="entry name" value="Dup_hybrid_motif"/>
</dbReference>
<dbReference type="RefSeq" id="WP_327616408.1">
    <property type="nucleotide sequence ID" value="NZ_JAYWTM010000001.1"/>
</dbReference>
<evidence type="ECO:0000259" key="14">
    <source>
        <dbReference type="PROSITE" id="PS51098"/>
    </source>
</evidence>
<dbReference type="Pfam" id="PF02378">
    <property type="entry name" value="PTS_EIIC"/>
    <property type="match status" value="1"/>
</dbReference>
<feature type="transmembrane region" description="Helical" evidence="12">
    <location>
        <begin position="250"/>
        <end position="275"/>
    </location>
</feature>
<dbReference type="SUPFAM" id="SSF51261">
    <property type="entry name" value="Duplicated hybrid motif"/>
    <property type="match status" value="1"/>
</dbReference>
<evidence type="ECO:0000256" key="6">
    <source>
        <dbReference type="ARBA" id="ARBA00022683"/>
    </source>
</evidence>
<keyword evidence="8" id="KW-0418">Kinase</keyword>
<dbReference type="PROSITE" id="PS51093">
    <property type="entry name" value="PTS_EIIA_TYPE_1"/>
    <property type="match status" value="1"/>
</dbReference>
<evidence type="ECO:0000256" key="8">
    <source>
        <dbReference type="ARBA" id="ARBA00022777"/>
    </source>
</evidence>
<dbReference type="SUPFAM" id="SSF55604">
    <property type="entry name" value="Glucose permease domain IIB"/>
    <property type="match status" value="1"/>
</dbReference>
<dbReference type="NCBIfam" id="TIGR01995">
    <property type="entry name" value="PTS-II-ABC-beta"/>
    <property type="match status" value="1"/>
</dbReference>
<feature type="active site" description="Phosphocysteine intermediate; for EIIB activity" evidence="11">
    <location>
        <position position="26"/>
    </location>
</feature>
<feature type="transmembrane region" description="Helical" evidence="12">
    <location>
        <begin position="108"/>
        <end position="140"/>
    </location>
</feature>
<feature type="transmembrane region" description="Helical" evidence="12">
    <location>
        <begin position="146"/>
        <end position="166"/>
    </location>
</feature>
<dbReference type="PANTHER" id="PTHR30175">
    <property type="entry name" value="PHOSPHOTRANSFERASE SYSTEM TRANSPORT PROTEIN"/>
    <property type="match status" value="1"/>
</dbReference>
<evidence type="ECO:0000256" key="1">
    <source>
        <dbReference type="ARBA" id="ARBA00004651"/>
    </source>
</evidence>
<dbReference type="NCBIfam" id="NF007335">
    <property type="entry name" value="PRK09824.1"/>
    <property type="match status" value="1"/>
</dbReference>
<keyword evidence="6" id="KW-0598">Phosphotransferase system</keyword>
<evidence type="ECO:0000256" key="9">
    <source>
        <dbReference type="ARBA" id="ARBA00022989"/>
    </source>
</evidence>
<gene>
    <name evidence="16" type="primary">bglF</name>
    <name evidence="16" type="ORF">VSX58_01055</name>
</gene>
<evidence type="ECO:0000256" key="7">
    <source>
        <dbReference type="ARBA" id="ARBA00022692"/>
    </source>
</evidence>
<dbReference type="InterPro" id="IPR001996">
    <property type="entry name" value="PTS_IIB_1"/>
</dbReference>
<evidence type="ECO:0000256" key="10">
    <source>
        <dbReference type="ARBA" id="ARBA00023136"/>
    </source>
</evidence>
<dbReference type="PROSITE" id="PS01035">
    <property type="entry name" value="PTS_EIIB_TYPE_1_CYS"/>
    <property type="match status" value="1"/>
</dbReference>
<feature type="domain" description="PTS EIIA type-1" evidence="13">
    <location>
        <begin position="498"/>
        <end position="602"/>
    </location>
</feature>
<comment type="subcellular location">
    <subcellularLocation>
        <location evidence="1">Cell membrane</location>
        <topology evidence="1">Multi-pass membrane protein</topology>
    </subcellularLocation>
</comment>
<keyword evidence="4" id="KW-0762">Sugar transport</keyword>
<dbReference type="Pfam" id="PF00367">
    <property type="entry name" value="PTS_EIIB"/>
    <property type="match status" value="1"/>
</dbReference>
<keyword evidence="5" id="KW-0808">Transferase</keyword>
<dbReference type="InterPro" id="IPR001127">
    <property type="entry name" value="PTS_EIIA_1_perm"/>
</dbReference>
<evidence type="ECO:0000259" key="13">
    <source>
        <dbReference type="PROSITE" id="PS51093"/>
    </source>
</evidence>
<evidence type="ECO:0000256" key="5">
    <source>
        <dbReference type="ARBA" id="ARBA00022679"/>
    </source>
</evidence>
<dbReference type="NCBIfam" id="TIGR00830">
    <property type="entry name" value="PTBA"/>
    <property type="match status" value="1"/>
</dbReference>
<evidence type="ECO:0000256" key="2">
    <source>
        <dbReference type="ARBA" id="ARBA00022448"/>
    </source>
</evidence>
<dbReference type="PROSITE" id="PS51103">
    <property type="entry name" value="PTS_EIIC_TYPE_1"/>
    <property type="match status" value="1"/>
</dbReference>
<evidence type="ECO:0000313" key="17">
    <source>
        <dbReference type="Proteomes" id="UP001309705"/>
    </source>
</evidence>
<dbReference type="Proteomes" id="UP001309705">
    <property type="component" value="Unassembled WGS sequence"/>
</dbReference>
<reference evidence="16 17" key="1">
    <citation type="journal article" date="2017" name="Int. J. Syst. Evol. Microbiol.">
        <title>Brenneria populi subsp. brevivirga subsp. nov. isolated from symptomatic bark of Populus x euramericana canker, and description of Brenneria populi subsp. populi subsp. nov.</title>
        <authorList>
            <person name="Zheng M.H."/>
            <person name="Piao C.G."/>
            <person name="Xue H."/>
            <person name="Guo M.W."/>
            <person name="Li Y."/>
        </authorList>
    </citation>
    <scope>NUCLEOTIDE SEQUENCE [LARGE SCALE GENOMIC DNA]</scope>
    <source>
        <strain evidence="16 17">D9-5</strain>
    </source>
</reference>
<protein>
    <submittedName>
        <fullName evidence="16">PTS beta-glucoside transporter subunit IIABC</fullName>
    </submittedName>
</protein>
<evidence type="ECO:0000256" key="4">
    <source>
        <dbReference type="ARBA" id="ARBA00022597"/>
    </source>
</evidence>
<dbReference type="InterPro" id="IPR003352">
    <property type="entry name" value="PTS_EIIC"/>
</dbReference>
<keyword evidence="2" id="KW-0813">Transport</keyword>
<comment type="caution">
    <text evidence="16">The sequence shown here is derived from an EMBL/GenBank/DDBJ whole genome shotgun (WGS) entry which is preliminary data.</text>
</comment>
<proteinExistence type="predicted"/>
<dbReference type="InterPro" id="IPR050558">
    <property type="entry name" value="PTS_Sugar-Specific_Components"/>
</dbReference>
<evidence type="ECO:0000256" key="11">
    <source>
        <dbReference type="PROSITE-ProRule" id="PRU00421"/>
    </source>
</evidence>
<dbReference type="Pfam" id="PF00358">
    <property type="entry name" value="PTS_EIIA_1"/>
    <property type="match status" value="1"/>
</dbReference>
<name>A0ABU6JKJ5_9GAMM</name>
<dbReference type="InterPro" id="IPR036878">
    <property type="entry name" value="Glu_permease_IIB"/>
</dbReference>
<feature type="transmembrane region" description="Helical" evidence="12">
    <location>
        <begin position="432"/>
        <end position="454"/>
    </location>
</feature>
<dbReference type="Gene3D" id="2.70.70.10">
    <property type="entry name" value="Glucose Permease (Domain IIA)"/>
    <property type="match status" value="1"/>
</dbReference>
<dbReference type="PROSITE" id="PS00371">
    <property type="entry name" value="PTS_EIIA_TYPE_1_HIS"/>
    <property type="match status" value="1"/>
</dbReference>
<evidence type="ECO:0000313" key="16">
    <source>
        <dbReference type="EMBL" id="MEC5341199.1"/>
    </source>
</evidence>
<keyword evidence="17" id="KW-1185">Reference proteome</keyword>
<dbReference type="CDD" id="cd00212">
    <property type="entry name" value="PTS_IIB_glc"/>
    <property type="match status" value="1"/>
</dbReference>
<keyword evidence="9 12" id="KW-1133">Transmembrane helix</keyword>
<organism evidence="16 17">
    <name type="scientific">Brenneria populi</name>
    <dbReference type="NCBI Taxonomy" id="1505588"/>
    <lineage>
        <taxon>Bacteria</taxon>
        <taxon>Pseudomonadati</taxon>
        <taxon>Pseudomonadota</taxon>
        <taxon>Gammaproteobacteria</taxon>
        <taxon>Enterobacterales</taxon>
        <taxon>Pectobacteriaceae</taxon>
        <taxon>Brenneria</taxon>
    </lineage>
</organism>
<feature type="transmembrane region" description="Helical" evidence="12">
    <location>
        <begin position="388"/>
        <end position="412"/>
    </location>
</feature>
<evidence type="ECO:0000256" key="3">
    <source>
        <dbReference type="ARBA" id="ARBA00022475"/>
    </source>
</evidence>
<keyword evidence="7 12" id="KW-0812">Transmembrane</keyword>
<dbReference type="InterPro" id="IPR018113">
    <property type="entry name" value="PTrfase_EIIB_Cys"/>
</dbReference>
<feature type="transmembrane region" description="Helical" evidence="12">
    <location>
        <begin position="206"/>
        <end position="230"/>
    </location>
</feature>
<feature type="domain" description="PTS EIIC type-1" evidence="15">
    <location>
        <begin position="107"/>
        <end position="470"/>
    </location>
</feature>
<sequence>MKYKTLASEILENVGGRGNINSVIHCATRLRFKLKDSKKANISALKDNPEIIMVLESGGQFQIVVGNHVGEVYQDFLEVSGIGESSNSGSGNQENGAKENIFSRFIDIIAGIFTPLMGVMAASGILKGFLALSLACGWLVESSGVYKLLFSASDALFYFFPIILGYTAGKKFGGNTFVTMAIGGALVHPTMIAEFNAMSAADYQRLYFFGIPITFINYASSVIPIIFASWVSCKLEKPLNAFLHANIRNFLTPALCLLITVPLTFLAIGPVTTWLSYQLAHGYQMIYGANQTIAGGFMGGLWQIFVMFGLHWGFVPLMINNFSALGHDTLIAVLTPAVLAQAGSALGVSLRTRDAKLKGIAGSAFPAGIFGITEPAIYGVNLPLRRPFIFGCVGGAAGGAIAGYFGATQYSFGLPSIFAFTQMIPATGMDNSVWGAIIGTAVAFAFAALASYLFGIKTAPAQDIPAAAAEQKNTGPVRQLAIGSPIAGESYPLEQVGDQTFASGLLGKGIAIKPQSGRVVSPVDGTVASLFKTNHAIGLASDDGAEILIHVGIDTVKLNGQHFIAHVKAGDRVKRGDLLVEFDFQAIEAAGYDTTTPVIITNGEDYIDVLPVATGFVEEQAPLLTLVR</sequence>
<feature type="transmembrane region" description="Helical" evidence="12">
    <location>
        <begin position="330"/>
        <end position="350"/>
    </location>
</feature>
<feature type="domain" description="PTS EIIB type-1" evidence="14">
    <location>
        <begin position="4"/>
        <end position="86"/>
    </location>
</feature>
<feature type="transmembrane region" description="Helical" evidence="12">
    <location>
        <begin position="287"/>
        <end position="310"/>
    </location>
</feature>
<dbReference type="EMBL" id="JAYWTM010000001">
    <property type="protein sequence ID" value="MEC5341199.1"/>
    <property type="molecule type" value="Genomic_DNA"/>
</dbReference>
<dbReference type="PANTHER" id="PTHR30175:SF1">
    <property type="entry name" value="PTS SYSTEM ARBUTIN-, CELLOBIOSE-, AND SALICIN-SPECIFIC EIIBC COMPONENT-RELATED"/>
    <property type="match status" value="1"/>
</dbReference>
<evidence type="ECO:0000259" key="15">
    <source>
        <dbReference type="PROSITE" id="PS51103"/>
    </source>
</evidence>
<keyword evidence="10 12" id="KW-0472">Membrane</keyword>
<dbReference type="InterPro" id="IPR013013">
    <property type="entry name" value="PTS_EIIC_1"/>
</dbReference>
<dbReference type="CDD" id="cd00210">
    <property type="entry name" value="PTS_IIA_glc"/>
    <property type="match status" value="1"/>
</dbReference>
<evidence type="ECO:0000256" key="12">
    <source>
        <dbReference type="SAM" id="Phobius"/>
    </source>
</evidence>
<dbReference type="Gene3D" id="3.30.1360.60">
    <property type="entry name" value="Glucose permease domain IIB"/>
    <property type="match status" value="1"/>
</dbReference>
<accession>A0ABU6JKJ5</accession>
<dbReference type="InterPro" id="IPR011297">
    <property type="entry name" value="PTS_IIABC_b_glu"/>
</dbReference>
<dbReference type="PROSITE" id="PS51098">
    <property type="entry name" value="PTS_EIIB_TYPE_1"/>
    <property type="match status" value="1"/>
</dbReference>
<keyword evidence="3" id="KW-1003">Cell membrane</keyword>